<dbReference type="SMART" id="SM00710">
    <property type="entry name" value="PbH1"/>
    <property type="match status" value="6"/>
</dbReference>
<organism evidence="4 5">
    <name type="scientific">Mesonia sediminis</name>
    <dbReference type="NCBI Taxonomy" id="1703946"/>
    <lineage>
        <taxon>Bacteria</taxon>
        <taxon>Pseudomonadati</taxon>
        <taxon>Bacteroidota</taxon>
        <taxon>Flavobacteriia</taxon>
        <taxon>Flavobacteriales</taxon>
        <taxon>Flavobacteriaceae</taxon>
        <taxon>Mesonia</taxon>
    </lineage>
</organism>
<feature type="chain" id="PRO_5046401488" evidence="2">
    <location>
        <begin position="20"/>
        <end position="489"/>
    </location>
</feature>
<dbReference type="InterPro" id="IPR012334">
    <property type="entry name" value="Pectin_lyas_fold"/>
</dbReference>
<name>A0ABW5SG53_9FLAO</name>
<accession>A0ABW5SG53</accession>
<gene>
    <name evidence="4" type="ORF">ACFSQ0_11845</name>
</gene>
<keyword evidence="1 2" id="KW-0732">Signal</keyword>
<dbReference type="Gene3D" id="2.160.20.10">
    <property type="entry name" value="Single-stranded right-handed beta-helix, Pectin lyase-like"/>
    <property type="match status" value="1"/>
</dbReference>
<evidence type="ECO:0000259" key="3">
    <source>
        <dbReference type="Pfam" id="PF18962"/>
    </source>
</evidence>
<dbReference type="InterPro" id="IPR006626">
    <property type="entry name" value="PbH1"/>
</dbReference>
<evidence type="ECO:0000256" key="2">
    <source>
        <dbReference type="SAM" id="SignalP"/>
    </source>
</evidence>
<dbReference type="RefSeq" id="WP_379048524.1">
    <property type="nucleotide sequence ID" value="NZ_JBHULZ010000041.1"/>
</dbReference>
<dbReference type="NCBIfam" id="TIGR04183">
    <property type="entry name" value="Por_Secre_tail"/>
    <property type="match status" value="1"/>
</dbReference>
<feature type="domain" description="Secretion system C-terminal sorting" evidence="3">
    <location>
        <begin position="420"/>
        <end position="488"/>
    </location>
</feature>
<dbReference type="Proteomes" id="UP001597357">
    <property type="component" value="Unassembled WGS sequence"/>
</dbReference>
<feature type="signal peptide" evidence="2">
    <location>
        <begin position="1"/>
        <end position="19"/>
    </location>
</feature>
<evidence type="ECO:0000313" key="4">
    <source>
        <dbReference type="EMBL" id="MFD2698686.1"/>
    </source>
</evidence>
<evidence type="ECO:0000256" key="1">
    <source>
        <dbReference type="ARBA" id="ARBA00022729"/>
    </source>
</evidence>
<protein>
    <submittedName>
        <fullName evidence="4">T9SS type A sorting domain-containing protein</fullName>
    </submittedName>
</protein>
<evidence type="ECO:0000313" key="5">
    <source>
        <dbReference type="Proteomes" id="UP001597357"/>
    </source>
</evidence>
<dbReference type="EMBL" id="JBHULZ010000041">
    <property type="protein sequence ID" value="MFD2698686.1"/>
    <property type="molecule type" value="Genomic_DNA"/>
</dbReference>
<keyword evidence="5" id="KW-1185">Reference proteome</keyword>
<comment type="caution">
    <text evidence="4">The sequence shown here is derived from an EMBL/GenBank/DDBJ whole genome shotgun (WGS) entry which is preliminary data.</text>
</comment>
<sequence length="489" mass="52906">MKQLSFFILSIFFSLNIQAQFTTPGSGINYSLSDLVTASPNTISFNGTRYILAQPLTISANDTLQISSADSLMVAPGVRITVSGSFFTDSASDPVVISAENPQNHFDGIRFEQGSEVAINNTKITYGGGLRVLTEDFSITNSYVAHHISGAATGAAISLSRGAPVIANNTITLNDLPAVASGANQNVPASILNNWIEKNSQSNQNRPQINMGPTGGTQDTLKIIENTIIGDRSLDKVGGIAISNFVNQEIRAIIDKNTIEDNRYGITIAGPNAFAFIRENNIFNNDSQNLPNSGGSGISLNSNTNTQNIIARKNTITGNLWGVTLLGNASINLGTNQDLGENSFDNNGNNSTIYALYNNTSNNINAIGNCWISSNPNATNTQVEDVIVHQTDDPNLGLVNFSLYGCNLSTPNTEVLNFAVYPNPTEGHINFKNDFNFNKLEVYNLMGKKIKSFKLSQHENNIHLGLPEGLYLIKFIGIQRQYTKKILIN</sequence>
<proteinExistence type="predicted"/>
<dbReference type="Pfam" id="PF18962">
    <property type="entry name" value="Por_Secre_tail"/>
    <property type="match status" value="1"/>
</dbReference>
<dbReference type="InterPro" id="IPR011050">
    <property type="entry name" value="Pectin_lyase_fold/virulence"/>
</dbReference>
<dbReference type="InterPro" id="IPR026444">
    <property type="entry name" value="Secre_tail"/>
</dbReference>
<dbReference type="SUPFAM" id="SSF51126">
    <property type="entry name" value="Pectin lyase-like"/>
    <property type="match status" value="1"/>
</dbReference>
<reference evidence="5" key="1">
    <citation type="journal article" date="2019" name="Int. J. Syst. Evol. Microbiol.">
        <title>The Global Catalogue of Microorganisms (GCM) 10K type strain sequencing project: providing services to taxonomists for standard genome sequencing and annotation.</title>
        <authorList>
            <consortium name="The Broad Institute Genomics Platform"/>
            <consortium name="The Broad Institute Genome Sequencing Center for Infectious Disease"/>
            <person name="Wu L."/>
            <person name="Ma J."/>
        </authorList>
    </citation>
    <scope>NUCLEOTIDE SEQUENCE [LARGE SCALE GENOMIC DNA]</scope>
    <source>
        <strain evidence="5">KCTC 42255</strain>
    </source>
</reference>